<gene>
    <name evidence="1" type="ORF">AV654_12390</name>
    <name evidence="2" type="ORF">C8Z91_02765</name>
</gene>
<accession>A0A161U4R6</accession>
<dbReference type="OrthoDB" id="2937657at2"/>
<dbReference type="Proteomes" id="UP000244184">
    <property type="component" value="Unassembled WGS sequence"/>
</dbReference>
<reference evidence="1" key="2">
    <citation type="submission" date="2016-01" db="EMBL/GenBank/DDBJ databases">
        <authorList>
            <person name="McClelland M."/>
            <person name="Jain A."/>
            <person name="Saraogi P."/>
            <person name="Mendelson R."/>
            <person name="Westerman R."/>
            <person name="SanMiguel P."/>
            <person name="Csonka L."/>
        </authorList>
    </citation>
    <scope>NUCLEOTIDE SEQUENCE</scope>
    <source>
        <strain evidence="1">M63</strain>
    </source>
</reference>
<evidence type="ECO:0000313" key="2">
    <source>
        <dbReference type="EMBL" id="PUA40768.1"/>
    </source>
</evidence>
<dbReference type="RefSeq" id="WP_063179982.1">
    <property type="nucleotide sequence ID" value="NZ_LQRA01000048.1"/>
</dbReference>
<reference evidence="3" key="1">
    <citation type="submission" date="2016-01" db="EMBL/GenBank/DDBJ databases">
        <title>Draft genome of Chromobacterium sp. F49.</title>
        <authorList>
            <person name="Hong K.W."/>
        </authorList>
    </citation>
    <scope>NUCLEOTIDE SEQUENCE [LARGE SCALE GENOMIC DNA]</scope>
    <source>
        <strain evidence="3">M63</strain>
    </source>
</reference>
<proteinExistence type="predicted"/>
<comment type="caution">
    <text evidence="1">The sequence shown here is derived from an EMBL/GenBank/DDBJ whole genome shotgun (WGS) entry which is preliminary data.</text>
</comment>
<keyword evidence="3" id="KW-1185">Reference proteome</keyword>
<dbReference type="AlphaFoldDB" id="A0A161U4R6"/>
<reference evidence="2 4" key="3">
    <citation type="submission" date="2018-03" db="EMBL/GenBank/DDBJ databases">
        <title>Genome sequence of Paenibacillus elgii strain AC13 an antimicrobial compound producing bacteria.</title>
        <authorList>
            <person name="Kurokawa A.S."/>
            <person name="Araujo J.F."/>
            <person name="Costa R.A."/>
            <person name="Ortega D.B."/>
            <person name="Pires A.S."/>
            <person name="Pappas G.J.Jr."/>
            <person name="Franco O.L."/>
            <person name="Barreto C."/>
            <person name="Magalhaes B.S."/>
            <person name="Kruger R.H."/>
        </authorList>
    </citation>
    <scope>NUCLEOTIDE SEQUENCE [LARGE SCALE GENOMIC DNA]</scope>
    <source>
        <strain evidence="2 4">AC13</strain>
    </source>
</reference>
<protein>
    <submittedName>
        <fullName evidence="1">Uncharacterized protein</fullName>
    </submittedName>
</protein>
<dbReference type="EMBL" id="PYHP01000007">
    <property type="protein sequence ID" value="PUA40768.1"/>
    <property type="molecule type" value="Genomic_DNA"/>
</dbReference>
<name>A0A161U4R6_9BACL</name>
<dbReference type="Proteomes" id="UP000076563">
    <property type="component" value="Unassembled WGS sequence"/>
</dbReference>
<dbReference type="EMBL" id="LQRA01000048">
    <property type="protein sequence ID" value="KZE80306.1"/>
    <property type="molecule type" value="Genomic_DNA"/>
</dbReference>
<evidence type="ECO:0000313" key="1">
    <source>
        <dbReference type="EMBL" id="KZE80306.1"/>
    </source>
</evidence>
<evidence type="ECO:0000313" key="3">
    <source>
        <dbReference type="Proteomes" id="UP000076563"/>
    </source>
</evidence>
<evidence type="ECO:0000313" key="4">
    <source>
        <dbReference type="Proteomes" id="UP000244184"/>
    </source>
</evidence>
<organism evidence="1 3">
    <name type="scientific">Paenibacillus elgii</name>
    <dbReference type="NCBI Taxonomy" id="189691"/>
    <lineage>
        <taxon>Bacteria</taxon>
        <taxon>Bacillati</taxon>
        <taxon>Bacillota</taxon>
        <taxon>Bacilli</taxon>
        <taxon>Bacillales</taxon>
        <taxon>Paenibacillaceae</taxon>
        <taxon>Paenibacillus</taxon>
    </lineage>
</organism>
<sequence length="85" mass="9764">MANLPFLVSTYARNITMFGNERLTPRDGFKGIPESYRSDVKSYAARNYDYDELDRALDKGWISRQELDDIMALKTEADPIIKLAT</sequence>